<dbReference type="InterPro" id="IPR027268">
    <property type="entry name" value="Peptidase_M4/M1_CTD_sf"/>
</dbReference>
<evidence type="ECO:0000313" key="3">
    <source>
        <dbReference type="Proteomes" id="UP000240621"/>
    </source>
</evidence>
<dbReference type="Pfam" id="PF01433">
    <property type="entry name" value="Peptidase_M1"/>
    <property type="match status" value="1"/>
</dbReference>
<dbReference type="Gene3D" id="1.10.390.10">
    <property type="entry name" value="Neutral Protease Domain 2"/>
    <property type="match status" value="1"/>
</dbReference>
<dbReference type="EMBL" id="PYGC01000006">
    <property type="protein sequence ID" value="PSK82296.1"/>
    <property type="molecule type" value="Genomic_DNA"/>
</dbReference>
<organism evidence="2 3">
    <name type="scientific">Prolixibacter denitrificans</name>
    <dbReference type="NCBI Taxonomy" id="1541063"/>
    <lineage>
        <taxon>Bacteria</taxon>
        <taxon>Pseudomonadati</taxon>
        <taxon>Bacteroidota</taxon>
        <taxon>Bacteroidia</taxon>
        <taxon>Marinilabiliales</taxon>
        <taxon>Prolixibacteraceae</taxon>
        <taxon>Prolixibacter</taxon>
    </lineage>
</organism>
<gene>
    <name evidence="2" type="ORF">CLV93_10640</name>
</gene>
<dbReference type="GO" id="GO:0008237">
    <property type="term" value="F:metallopeptidase activity"/>
    <property type="evidence" value="ECO:0007669"/>
    <property type="project" value="InterPro"/>
</dbReference>
<accession>A0A2P8CBF2</accession>
<sequence length="660" mass="75022">MNRLQSVIGGMIFIFGLTIQTQAQPASNYDQHKAFNPEFMSEPGTTFRGGSGAPGPLYWQNRADYNLAATLDTTQHKISGTSEIHYTNNSPDALHYLWLQVELNLFKEGSRGSYSGNVPTTAGGIDIQQVEVTQDGKTYKADHVITDTRMQVRLHQPVKPDGGKVTITVKYAFRMTTNQFRLAMMDSKNGAIYDVAQWYPRMCVYDDVRGWNTLPYQGAGEFYCEYGNFDYKVTVPANMIVAGAGVLQNPEEVLTKTEIKRLDKARQSDETTYIIKPDEVGKAETRPKQEGMLTWHFKMENSRDVSWAASKAFVWDAAKANLPEGKTVLAMSVYPKESMGKNAWDRSTEYLKHSIESFSADWYPYPYPTATNVGGPVGGMEYPGIIFCKWSINKANVMYFVTAHEIGHNWFPMLVGSDERRFGFMDEGLNTFIDIYAQDKFNHGEFGPKRDGEYDPEGKNPARDIVPFMTKDGTEAIMNFSDVLQWKNSHMVNYYKTSLGLVLLREYILGHDRFDYAFRTYIDRWAYKHPRPEDFFRTMDDAAGEDLGWFWNEWFYQTWTLDQAVTAVHYAKGKPEEGALITLTNNDQMVMPTTVKVVESNGKTGEVKLPVEIWQRGGTYLFKYASTSPIDSVIVDPGKQLPDVNPSNNVWTNDNKLTKK</sequence>
<protein>
    <recommendedName>
        <fullName evidence="1">Peptidase M1 membrane alanine aminopeptidase domain-containing protein</fullName>
    </recommendedName>
</protein>
<evidence type="ECO:0000259" key="1">
    <source>
        <dbReference type="Pfam" id="PF01433"/>
    </source>
</evidence>
<dbReference type="InterPro" id="IPR014782">
    <property type="entry name" value="Peptidase_M1_dom"/>
</dbReference>
<comment type="caution">
    <text evidence="2">The sequence shown here is derived from an EMBL/GenBank/DDBJ whole genome shotgun (WGS) entry which is preliminary data.</text>
</comment>
<dbReference type="CDD" id="cd09604">
    <property type="entry name" value="M1_APN_like"/>
    <property type="match status" value="1"/>
</dbReference>
<reference evidence="2 3" key="1">
    <citation type="submission" date="2018-03" db="EMBL/GenBank/DDBJ databases">
        <title>Genomic Encyclopedia of Archaeal and Bacterial Type Strains, Phase II (KMG-II): from individual species to whole genera.</title>
        <authorList>
            <person name="Goeker M."/>
        </authorList>
    </citation>
    <scope>NUCLEOTIDE SEQUENCE [LARGE SCALE GENOMIC DNA]</scope>
    <source>
        <strain evidence="2 3">DSM 27267</strain>
    </source>
</reference>
<feature type="domain" description="Peptidase M1 membrane alanine aminopeptidase" evidence="1">
    <location>
        <begin position="364"/>
        <end position="554"/>
    </location>
</feature>
<dbReference type="GO" id="GO:0008270">
    <property type="term" value="F:zinc ion binding"/>
    <property type="evidence" value="ECO:0007669"/>
    <property type="project" value="InterPro"/>
</dbReference>
<dbReference type="Proteomes" id="UP000240621">
    <property type="component" value="Unassembled WGS sequence"/>
</dbReference>
<evidence type="ECO:0000313" key="2">
    <source>
        <dbReference type="EMBL" id="PSK82296.1"/>
    </source>
</evidence>
<dbReference type="AlphaFoldDB" id="A0A2P8CBF2"/>
<proteinExistence type="predicted"/>
<name>A0A2P8CBF2_9BACT</name>
<dbReference type="SUPFAM" id="SSF55486">
    <property type="entry name" value="Metalloproteases ('zincins'), catalytic domain"/>
    <property type="match status" value="1"/>
</dbReference>
<dbReference type="RefSeq" id="WP_211297828.1">
    <property type="nucleotide sequence ID" value="NZ_BLAU01000001.1"/>
</dbReference>